<organism evidence="1 2">
    <name type="scientific">Megalurothrips usitatus</name>
    <name type="common">bean blossom thrips</name>
    <dbReference type="NCBI Taxonomy" id="439358"/>
    <lineage>
        <taxon>Eukaryota</taxon>
        <taxon>Metazoa</taxon>
        <taxon>Ecdysozoa</taxon>
        <taxon>Arthropoda</taxon>
        <taxon>Hexapoda</taxon>
        <taxon>Insecta</taxon>
        <taxon>Pterygota</taxon>
        <taxon>Neoptera</taxon>
        <taxon>Paraneoptera</taxon>
        <taxon>Thysanoptera</taxon>
        <taxon>Terebrantia</taxon>
        <taxon>Thripoidea</taxon>
        <taxon>Thripidae</taxon>
        <taxon>Megalurothrips</taxon>
    </lineage>
</organism>
<keyword evidence="2" id="KW-1185">Reference proteome</keyword>
<dbReference type="EMBL" id="JAPTSV010000011">
    <property type="protein sequence ID" value="KAJ1522437.1"/>
    <property type="molecule type" value="Genomic_DNA"/>
</dbReference>
<comment type="caution">
    <text evidence="1">The sequence shown here is derived from an EMBL/GenBank/DDBJ whole genome shotgun (WGS) entry which is preliminary data.</text>
</comment>
<name>A0AAV7X901_9NEOP</name>
<protein>
    <submittedName>
        <fullName evidence="1">Uncharacterized protein</fullName>
    </submittedName>
</protein>
<evidence type="ECO:0000313" key="2">
    <source>
        <dbReference type="Proteomes" id="UP001075354"/>
    </source>
</evidence>
<reference evidence="1" key="1">
    <citation type="submission" date="2022-12" db="EMBL/GenBank/DDBJ databases">
        <title>Chromosome-level genome assembly of the bean flower thrips Megalurothrips usitatus.</title>
        <authorList>
            <person name="Ma L."/>
            <person name="Liu Q."/>
            <person name="Li H."/>
            <person name="Cai W."/>
        </authorList>
    </citation>
    <scope>NUCLEOTIDE SEQUENCE</scope>
    <source>
        <strain evidence="1">Cailab_2022a</strain>
    </source>
</reference>
<gene>
    <name evidence="1" type="ORF">ONE63_001627</name>
</gene>
<dbReference type="AlphaFoldDB" id="A0AAV7X901"/>
<dbReference type="Proteomes" id="UP001075354">
    <property type="component" value="Chromosome 11"/>
</dbReference>
<accession>A0AAV7X901</accession>
<sequence length="188" mass="21337">MDHKCPRCRQAITAVSSQLFDLALLKPNSPESVEQEDQGESEITEMKQREQEILAELEQVPNSMKAMKKDVNKLKKEASAMLKVISTLECRKHLQSIDSGKTKSERHDDFMEAGMLFSGLGPYTLFEDLKNELLEIVDKHCENMDPTYQWSVMIPEAIIYGAQIILKKSKADATAYFDHTSKLVAVQE</sequence>
<evidence type="ECO:0000313" key="1">
    <source>
        <dbReference type="EMBL" id="KAJ1522437.1"/>
    </source>
</evidence>
<proteinExistence type="predicted"/>